<evidence type="ECO:0000313" key="3">
    <source>
        <dbReference type="EMBL" id="SFD35714.1"/>
    </source>
</evidence>
<sequence>MARKWWQDLLIGIGASTITVVGVLGSAATGYWNKDRELDIQMVNVSLSILRADTKGTEGEIPRRFALRTLEKLSGVDIPDAEFEAWAKGGTLPFRPTGTWAPFLASVYEGMTPAQCLALGGSAAETCRIQNIAPLGANPPIPDDPAVE</sequence>
<keyword evidence="1" id="KW-0472">Membrane</keyword>
<reference evidence="2 4" key="1">
    <citation type="submission" date="2015-03" db="EMBL/GenBank/DDBJ databases">
        <authorList>
            <person name="Lepp D."/>
            <person name="Hassan Y.I."/>
            <person name="Li X.-Z."/>
            <person name="Zhou T."/>
        </authorList>
    </citation>
    <scope>NUCLEOTIDE SEQUENCE [LARGE SCALE GENOMIC DNA]</scope>
    <source>
        <strain evidence="2 4">Cr7-05</strain>
    </source>
</reference>
<dbReference type="AlphaFoldDB" id="A0A0F5Q104"/>
<keyword evidence="1" id="KW-1133">Transmembrane helix</keyword>
<accession>A0A0F5Q104</accession>
<protein>
    <submittedName>
        <fullName evidence="3">Uncharacterized protein</fullName>
    </submittedName>
</protein>
<evidence type="ECO:0000313" key="4">
    <source>
        <dbReference type="Proteomes" id="UP000033519"/>
    </source>
</evidence>
<organism evidence="3 5">
    <name type="scientific">Devosia psychrophila</name>
    <dbReference type="NCBI Taxonomy" id="728005"/>
    <lineage>
        <taxon>Bacteria</taxon>
        <taxon>Pseudomonadati</taxon>
        <taxon>Pseudomonadota</taxon>
        <taxon>Alphaproteobacteria</taxon>
        <taxon>Hyphomicrobiales</taxon>
        <taxon>Devosiaceae</taxon>
        <taxon>Devosia</taxon>
    </lineage>
</organism>
<evidence type="ECO:0000313" key="2">
    <source>
        <dbReference type="EMBL" id="KKC34540.1"/>
    </source>
</evidence>
<evidence type="ECO:0000313" key="5">
    <source>
        <dbReference type="Proteomes" id="UP000182258"/>
    </source>
</evidence>
<dbReference type="EMBL" id="LAPV01000017">
    <property type="protein sequence ID" value="KKC34540.1"/>
    <property type="molecule type" value="Genomic_DNA"/>
</dbReference>
<keyword evidence="4" id="KW-1185">Reference proteome</keyword>
<dbReference type="RefSeq" id="WP_046169397.1">
    <property type="nucleotide sequence ID" value="NZ_FOMB01000045.1"/>
</dbReference>
<dbReference type="OrthoDB" id="8482057at2"/>
<dbReference type="EMBL" id="FOMB01000045">
    <property type="protein sequence ID" value="SFD35714.1"/>
    <property type="molecule type" value="Genomic_DNA"/>
</dbReference>
<keyword evidence="1" id="KW-0812">Transmembrane</keyword>
<name>A0A0F5Q104_9HYPH</name>
<proteinExistence type="predicted"/>
<dbReference type="Proteomes" id="UP000033519">
    <property type="component" value="Unassembled WGS sequence"/>
</dbReference>
<gene>
    <name evidence="3" type="ORF">SAMN04488059_1453</name>
    <name evidence="2" type="ORF">WH91_02255</name>
</gene>
<reference evidence="3 5" key="2">
    <citation type="submission" date="2016-10" db="EMBL/GenBank/DDBJ databases">
        <authorList>
            <person name="de Groot N.N."/>
        </authorList>
    </citation>
    <scope>NUCLEOTIDE SEQUENCE [LARGE SCALE GENOMIC DNA]</scope>
    <source>
        <strain evidence="3 5">CGMCC 1.10210</strain>
    </source>
</reference>
<dbReference type="PATRIC" id="fig|728005.3.peg.2125"/>
<dbReference type="Proteomes" id="UP000182258">
    <property type="component" value="Unassembled WGS sequence"/>
</dbReference>
<feature type="transmembrane region" description="Helical" evidence="1">
    <location>
        <begin position="9"/>
        <end position="32"/>
    </location>
</feature>
<evidence type="ECO:0000256" key="1">
    <source>
        <dbReference type="SAM" id="Phobius"/>
    </source>
</evidence>